<reference evidence="2 3" key="1">
    <citation type="journal article" date="2006" name="Int. J. Syst. Evol. Microbiol.">
        <title>Dyella yeojuensis sp. nov., isolated from greenhouse soil in Korea.</title>
        <authorList>
            <person name="Kim B.Y."/>
            <person name="Weon H.Y."/>
            <person name="Lee K.H."/>
            <person name="Seok S.J."/>
            <person name="Kwon S.W."/>
            <person name="Go S.J."/>
            <person name="Stackebrandt E."/>
        </authorList>
    </citation>
    <scope>NUCLEOTIDE SEQUENCE [LARGE SCALE GENOMIC DNA]</scope>
    <source>
        <strain evidence="2 3">DSM 17673</strain>
    </source>
</reference>
<sequence length="328" mass="35883">MTVLVTGSAGHLGEALVRRLQADGREVRGLDIKPSPYTHVVGSIHDEAFVRDAMSGVAQVIHSATLHKPHVATHSKREFVDTNVGGTVALLEAAVAHGVRSFVFTSTTSAFGAALSPAPGEPAAWIDEDVAPIPKNIYGATKIAAEGMCELVARKDKLPVLVLRTSRFFPEDDDNAHVRSAYDTANMQANELLYRRADIEDIVEAHLAALERAPALRFGRYIVSATPPFVRGDVAELRRDAAGVVRRLFPDADALYATRGWRLLPSLDRVYDSGRATRDLGWRPKRDFAFVLDCLRRGEDFRSEMARVVGVKGYHDAVFEDGPYPVLG</sequence>
<evidence type="ECO:0000259" key="1">
    <source>
        <dbReference type="Pfam" id="PF01370"/>
    </source>
</evidence>
<keyword evidence="3" id="KW-1185">Reference proteome</keyword>
<evidence type="ECO:0000313" key="3">
    <source>
        <dbReference type="Proteomes" id="UP000518878"/>
    </source>
</evidence>
<dbReference type="Gene3D" id="3.40.50.720">
    <property type="entry name" value="NAD(P)-binding Rossmann-like Domain"/>
    <property type="match status" value="1"/>
</dbReference>
<protein>
    <submittedName>
        <fullName evidence="2">NAD(P)-dependent oxidoreductase</fullName>
    </submittedName>
</protein>
<dbReference type="EMBL" id="JAAQTL010000001">
    <property type="protein sequence ID" value="NID16409.1"/>
    <property type="molecule type" value="Genomic_DNA"/>
</dbReference>
<dbReference type="InterPro" id="IPR036291">
    <property type="entry name" value="NAD(P)-bd_dom_sf"/>
</dbReference>
<gene>
    <name evidence="2" type="ORF">HBF32_13145</name>
</gene>
<name>A0A7X5QW45_9GAMM</name>
<dbReference type="InterPro" id="IPR050177">
    <property type="entry name" value="Lipid_A_modif_metabolic_enz"/>
</dbReference>
<dbReference type="Proteomes" id="UP000518878">
    <property type="component" value="Unassembled WGS sequence"/>
</dbReference>
<dbReference type="PANTHER" id="PTHR43245:SF54">
    <property type="entry name" value="BLL0593 PROTEIN"/>
    <property type="match status" value="1"/>
</dbReference>
<dbReference type="RefSeq" id="WP_166700045.1">
    <property type="nucleotide sequence ID" value="NZ_JAAQTL010000001.1"/>
</dbReference>
<dbReference type="PANTHER" id="PTHR43245">
    <property type="entry name" value="BIFUNCTIONAL POLYMYXIN RESISTANCE PROTEIN ARNA"/>
    <property type="match status" value="1"/>
</dbReference>
<comment type="caution">
    <text evidence="2">The sequence shown here is derived from an EMBL/GenBank/DDBJ whole genome shotgun (WGS) entry which is preliminary data.</text>
</comment>
<dbReference type="InterPro" id="IPR001509">
    <property type="entry name" value="Epimerase_deHydtase"/>
</dbReference>
<dbReference type="AlphaFoldDB" id="A0A7X5QW45"/>
<organism evidence="2 3">
    <name type="scientific">Luteibacter yeojuensis</name>
    <dbReference type="NCBI Taxonomy" id="345309"/>
    <lineage>
        <taxon>Bacteria</taxon>
        <taxon>Pseudomonadati</taxon>
        <taxon>Pseudomonadota</taxon>
        <taxon>Gammaproteobacteria</taxon>
        <taxon>Lysobacterales</taxon>
        <taxon>Rhodanobacteraceae</taxon>
        <taxon>Luteibacter</taxon>
    </lineage>
</organism>
<proteinExistence type="predicted"/>
<dbReference type="Pfam" id="PF01370">
    <property type="entry name" value="Epimerase"/>
    <property type="match status" value="1"/>
</dbReference>
<dbReference type="SUPFAM" id="SSF51735">
    <property type="entry name" value="NAD(P)-binding Rossmann-fold domains"/>
    <property type="match status" value="1"/>
</dbReference>
<feature type="domain" description="NAD-dependent epimerase/dehydratase" evidence="1">
    <location>
        <begin position="3"/>
        <end position="212"/>
    </location>
</feature>
<accession>A0A7X5QW45</accession>
<evidence type="ECO:0000313" key="2">
    <source>
        <dbReference type="EMBL" id="NID16409.1"/>
    </source>
</evidence>